<comment type="caution">
    <text evidence="2">The sequence shown here is derived from an EMBL/GenBank/DDBJ whole genome shotgun (WGS) entry which is preliminary data.</text>
</comment>
<protein>
    <submittedName>
        <fullName evidence="2">Uncharacterized protein</fullName>
    </submittedName>
</protein>
<keyword evidence="1" id="KW-1133">Transmembrane helix</keyword>
<sequence length="392" mass="44454">MPVAEDTLDWLMKHPEAFLPHSMTFDDVCFDYIVQSSDNTVNSVVVAIARKDALDQELEIFRKSGFRFSRITNGPLEFILANLQKFEQTACGVVLIEKEQAFVFVLVNRDIKLYKHITIGTHAAANDIKQFIEEIDPVLVQYWEMNLYGTPIETWYIAGECPLYIDYCKQQGRNVTQMQSAFQSVGEEIVFHTAMSTSKKGGNRIQLAQKTDKDLARRMRFKRVYRVAANIGLAAAGLVIAFLLLLRLGLYAWDYNTRDAYASYSGTIEKLKSVKQENRKLSLELRQDQGLFANRSGVFRLLESVRNSVPDSAWFSSLNYQKGVDKGPELLVTGFAVREEALKNLLVQLESKKEFGKVTLNFTKDIPAAKAFGLSKGKARYGLVYFKITMAL</sequence>
<evidence type="ECO:0000256" key="1">
    <source>
        <dbReference type="SAM" id="Phobius"/>
    </source>
</evidence>
<dbReference type="Proteomes" id="UP000179243">
    <property type="component" value="Unassembled WGS sequence"/>
</dbReference>
<reference evidence="2 3" key="1">
    <citation type="journal article" date="2016" name="Nat. Commun.">
        <title>Thousands of microbial genomes shed light on interconnected biogeochemical processes in an aquifer system.</title>
        <authorList>
            <person name="Anantharaman K."/>
            <person name="Brown C.T."/>
            <person name="Hug L.A."/>
            <person name="Sharon I."/>
            <person name="Castelle C.J."/>
            <person name="Probst A.J."/>
            <person name="Thomas B.C."/>
            <person name="Singh A."/>
            <person name="Wilkins M.J."/>
            <person name="Karaoz U."/>
            <person name="Brodie E.L."/>
            <person name="Williams K.H."/>
            <person name="Hubbard S.S."/>
            <person name="Banfield J.F."/>
        </authorList>
    </citation>
    <scope>NUCLEOTIDE SEQUENCE [LARGE SCALE GENOMIC DNA]</scope>
</reference>
<gene>
    <name evidence="2" type="ORF">A2519_04575</name>
</gene>
<dbReference type="InterPro" id="IPR007813">
    <property type="entry name" value="PilN"/>
</dbReference>
<dbReference type="Pfam" id="PF05137">
    <property type="entry name" value="PilN"/>
    <property type="match status" value="1"/>
</dbReference>
<keyword evidence="1" id="KW-0812">Transmembrane</keyword>
<accession>A0A1F7FBC6</accession>
<keyword evidence="1" id="KW-0472">Membrane</keyword>
<evidence type="ECO:0000313" key="3">
    <source>
        <dbReference type="Proteomes" id="UP000179243"/>
    </source>
</evidence>
<organism evidence="2 3">
    <name type="scientific">Candidatus Raymondbacteria bacterium RIFOXYD12_FULL_49_13</name>
    <dbReference type="NCBI Taxonomy" id="1817890"/>
    <lineage>
        <taxon>Bacteria</taxon>
        <taxon>Raymondiibacteriota</taxon>
    </lineage>
</organism>
<feature type="transmembrane region" description="Helical" evidence="1">
    <location>
        <begin position="227"/>
        <end position="253"/>
    </location>
</feature>
<dbReference type="AlphaFoldDB" id="A0A1F7FBC6"/>
<dbReference type="EMBL" id="MFYX01000078">
    <property type="protein sequence ID" value="OGK03969.1"/>
    <property type="molecule type" value="Genomic_DNA"/>
</dbReference>
<proteinExistence type="predicted"/>
<name>A0A1F7FBC6_UNCRA</name>
<evidence type="ECO:0000313" key="2">
    <source>
        <dbReference type="EMBL" id="OGK03969.1"/>
    </source>
</evidence>